<name>A0AAE6UIF3_EHRRU</name>
<proteinExistence type="predicted"/>
<organism evidence="2 3">
    <name type="scientific">Ehrlichia ruminantium</name>
    <name type="common">heartwater rickettsia</name>
    <name type="synonym">Cowdria ruminantium</name>
    <dbReference type="NCBI Taxonomy" id="779"/>
    <lineage>
        <taxon>Bacteria</taxon>
        <taxon>Pseudomonadati</taxon>
        <taxon>Pseudomonadota</taxon>
        <taxon>Alphaproteobacteria</taxon>
        <taxon>Rickettsiales</taxon>
        <taxon>Anaplasmataceae</taxon>
        <taxon>Ehrlichia</taxon>
    </lineage>
</organism>
<feature type="region of interest" description="Disordered" evidence="1">
    <location>
        <begin position="154"/>
        <end position="187"/>
    </location>
</feature>
<evidence type="ECO:0000256" key="1">
    <source>
        <dbReference type="SAM" id="MobiDB-lite"/>
    </source>
</evidence>
<keyword evidence="3" id="KW-1185">Reference proteome</keyword>
<reference evidence="2 3" key="1">
    <citation type="submission" date="2018-10" db="EMBL/GenBank/DDBJ databases">
        <title>Propagation and draft genome sequences of three atypical Erhlichia ruminantium isolates.</title>
        <authorList>
            <person name="Liebenberg J."/>
            <person name="Steyn H."/>
            <person name="Josemans A."/>
            <person name="Zweygarth E."/>
        </authorList>
    </citation>
    <scope>NUCLEOTIDE SEQUENCE [LARGE SCALE GENOMIC DNA]</scope>
    <source>
        <strain evidence="2 3">Omatjenne</strain>
    </source>
</reference>
<dbReference type="AlphaFoldDB" id="A0AAE6UIF3"/>
<sequence length="187" mass="19806">MDDSHSSGINVSALQSYLHEQHSSAHGGEEEETMFSMFIFLAWFYKNVPGVADMTTGNVLASVASLGMNLKTNCSIMSDSGKNFFGLPKLIPDAQPGSPMDAGGGATEGGSTAAGGETSDGGDSIYAAHHEDPYSHSQYPHADQEIMHAAGAGMGSFTHEDHSPQHDHHPSPTPISPSHSSQYYHDM</sequence>
<evidence type="ECO:0000313" key="3">
    <source>
        <dbReference type="Proteomes" id="UP000422822"/>
    </source>
</evidence>
<evidence type="ECO:0000313" key="2">
    <source>
        <dbReference type="EMBL" id="QGR03479.1"/>
    </source>
</evidence>
<protein>
    <submittedName>
        <fullName evidence="2">Uncharacterized protein</fullName>
    </submittedName>
</protein>
<dbReference type="EMBL" id="CP033455">
    <property type="protein sequence ID" value="QGR03479.1"/>
    <property type="molecule type" value="Genomic_DNA"/>
</dbReference>
<feature type="region of interest" description="Disordered" evidence="1">
    <location>
        <begin position="92"/>
        <end position="138"/>
    </location>
</feature>
<gene>
    <name evidence="2" type="ORF">EDL80_02770</name>
</gene>
<dbReference type="Proteomes" id="UP000422822">
    <property type="component" value="Chromosome"/>
</dbReference>
<accession>A0AAE6UIF3</accession>
<feature type="compositionally biased region" description="Basic and acidic residues" evidence="1">
    <location>
        <begin position="158"/>
        <end position="170"/>
    </location>
</feature>
<feature type="compositionally biased region" description="Low complexity" evidence="1">
    <location>
        <begin position="109"/>
        <end position="124"/>
    </location>
</feature>
<dbReference type="RefSeq" id="WP_158406662.1">
    <property type="nucleotide sequence ID" value="NZ_CP033454.1"/>
</dbReference>